<dbReference type="OrthoDB" id="101122at2"/>
<evidence type="ECO:0000313" key="5">
    <source>
        <dbReference type="Proteomes" id="UP000078459"/>
    </source>
</evidence>
<reference evidence="4 5" key="2">
    <citation type="submission" date="2016-06" db="EMBL/GenBank/DDBJ databases">
        <title>Pedobacter psychrophilus sp. nov., isolated from Antarctic fragmentary rock.</title>
        <authorList>
            <person name="Svec P."/>
        </authorList>
    </citation>
    <scope>NUCLEOTIDE SEQUENCE [LARGE SCALE GENOMIC DNA]</scope>
    <source>
        <strain evidence="4 5">CCM 8644</strain>
    </source>
</reference>
<dbReference type="InterPro" id="IPR026444">
    <property type="entry name" value="Secre_tail"/>
</dbReference>
<accession>A0A179DCM3</accession>
<organism evidence="4 5">
    <name type="scientific">Pedobacter psychrophilus</name>
    <dbReference type="NCBI Taxonomy" id="1826909"/>
    <lineage>
        <taxon>Bacteria</taxon>
        <taxon>Pseudomonadati</taxon>
        <taxon>Bacteroidota</taxon>
        <taxon>Sphingobacteriia</taxon>
        <taxon>Sphingobacteriales</taxon>
        <taxon>Sphingobacteriaceae</taxon>
        <taxon>Pedobacter</taxon>
    </lineage>
</organism>
<dbReference type="RefSeq" id="WP_068823673.1">
    <property type="nucleotide sequence ID" value="NZ_LWHJ01000031.1"/>
</dbReference>
<evidence type="ECO:0000256" key="1">
    <source>
        <dbReference type="SAM" id="MobiDB-lite"/>
    </source>
</evidence>
<keyword evidence="2" id="KW-0732">Signal</keyword>
<evidence type="ECO:0000256" key="2">
    <source>
        <dbReference type="SAM" id="SignalP"/>
    </source>
</evidence>
<dbReference type="Proteomes" id="UP000078459">
    <property type="component" value="Unassembled WGS sequence"/>
</dbReference>
<dbReference type="InterPro" id="IPR049304">
    <property type="entry name" value="Gly_rich_dom"/>
</dbReference>
<sequence length="493" mass="48479">MKKLLLTLMLFTIATFGFTQTVETFTTPGTLSWVCPAGVNSVKVETWGGGGGGGGVSNVAGRVGGGGGGGSYVINTNVAVTPGMTYTFVVGAGGIAGTTTQVTNFGLPGGFSRFTGDAITVTASGGTGGSGGTTAVPQGKGGVLGGLYGFNNIVAGTASYTAGTTTVTISGGGGTGAVAAISTASSTVANVAPTNMGSSYTSAPSIVITTSGSGTGASASALVNPDINAGGTITLGQNGSNATTTDSGAGGAGAMGGAGGASVPLAVSGSTSDGIPGIAPGGGGSGSTTNTTTTKAGSLGAAGQVKLTYTSTLPVSLTTFTAQKQAAGVQLKWNTSSEQNNSHFDIQRSVDGINFSDIGKVNGAGNSNTSLDYSFTDKSPLSGTNYYRLSQVDFDGKITLSNPLSVNMGFSNSSMTVYLSTNSSNININLSTDRASAGQLIIYNIGGQKVYEQDLSLNNGSNDLSINLPNADKGVFVATYTNGAQVLRTKFVR</sequence>
<feature type="domain" description="Glycine-rich" evidence="3">
    <location>
        <begin position="26"/>
        <end position="309"/>
    </location>
</feature>
<dbReference type="Gene3D" id="2.60.40.10">
    <property type="entry name" value="Immunoglobulins"/>
    <property type="match status" value="1"/>
</dbReference>
<dbReference type="EMBL" id="LWHJ01000031">
    <property type="protein sequence ID" value="OAQ38279.1"/>
    <property type="molecule type" value="Genomic_DNA"/>
</dbReference>
<dbReference type="InterPro" id="IPR013783">
    <property type="entry name" value="Ig-like_fold"/>
</dbReference>
<name>A0A179DCM3_9SPHI</name>
<dbReference type="AlphaFoldDB" id="A0A179DCM3"/>
<feature type="region of interest" description="Disordered" evidence="1">
    <location>
        <begin position="271"/>
        <end position="296"/>
    </location>
</feature>
<dbReference type="Pfam" id="PF21722">
    <property type="entry name" value="Gly_rich_2"/>
    <property type="match status" value="1"/>
</dbReference>
<feature type="chain" id="PRO_5008100443" description="Glycine-rich domain-containing protein" evidence="2">
    <location>
        <begin position="20"/>
        <end position="493"/>
    </location>
</feature>
<dbReference type="NCBIfam" id="TIGR04183">
    <property type="entry name" value="Por_Secre_tail"/>
    <property type="match status" value="1"/>
</dbReference>
<feature type="signal peptide" evidence="2">
    <location>
        <begin position="1"/>
        <end position="19"/>
    </location>
</feature>
<keyword evidence="5" id="KW-1185">Reference proteome</keyword>
<evidence type="ECO:0000313" key="4">
    <source>
        <dbReference type="EMBL" id="OAQ38279.1"/>
    </source>
</evidence>
<feature type="compositionally biased region" description="Low complexity" evidence="1">
    <location>
        <begin position="287"/>
        <end position="296"/>
    </location>
</feature>
<evidence type="ECO:0000259" key="3">
    <source>
        <dbReference type="Pfam" id="PF21722"/>
    </source>
</evidence>
<gene>
    <name evidence="4" type="ORF">A5893_15945</name>
</gene>
<protein>
    <recommendedName>
        <fullName evidence="3">Glycine-rich domain-containing protein</fullName>
    </recommendedName>
</protein>
<reference evidence="4 5" key="1">
    <citation type="submission" date="2016-04" db="EMBL/GenBank/DDBJ databases">
        <authorList>
            <person name="Evans L.H."/>
            <person name="Alamgir A."/>
            <person name="Owens N."/>
            <person name="Weber N.D."/>
            <person name="Virtaneva K."/>
            <person name="Barbian K."/>
            <person name="Babar A."/>
            <person name="Rosenke K."/>
        </authorList>
    </citation>
    <scope>NUCLEOTIDE SEQUENCE [LARGE SCALE GENOMIC DNA]</scope>
    <source>
        <strain evidence="4 5">CCM 8644</strain>
    </source>
</reference>
<dbReference type="STRING" id="1826909.A5893_15945"/>
<proteinExistence type="predicted"/>
<comment type="caution">
    <text evidence="4">The sequence shown here is derived from an EMBL/GenBank/DDBJ whole genome shotgun (WGS) entry which is preliminary data.</text>
</comment>